<feature type="region of interest" description="Disordered" evidence="1">
    <location>
        <begin position="598"/>
        <end position="678"/>
    </location>
</feature>
<evidence type="ECO:0000259" key="2">
    <source>
        <dbReference type="Pfam" id="PF13946"/>
    </source>
</evidence>
<dbReference type="Pfam" id="PF13946">
    <property type="entry name" value="DUF4214"/>
    <property type="match status" value="1"/>
</dbReference>
<dbReference type="RefSeq" id="WP_258814409.1">
    <property type="nucleotide sequence ID" value="NZ_JANUGU010000016.1"/>
</dbReference>
<organism evidence="3 4">
    <name type="scientific">Massilia terrae</name>
    <dbReference type="NCBI Taxonomy" id="1811224"/>
    <lineage>
        <taxon>Bacteria</taxon>
        <taxon>Pseudomonadati</taxon>
        <taxon>Pseudomonadota</taxon>
        <taxon>Betaproteobacteria</taxon>
        <taxon>Burkholderiales</taxon>
        <taxon>Oxalobacteraceae</taxon>
        <taxon>Telluria group</taxon>
        <taxon>Massilia</taxon>
    </lineage>
</organism>
<feature type="compositionally biased region" description="Gly residues" evidence="1">
    <location>
        <begin position="610"/>
        <end position="641"/>
    </location>
</feature>
<feature type="compositionally biased region" description="Low complexity" evidence="1">
    <location>
        <begin position="598"/>
        <end position="609"/>
    </location>
</feature>
<dbReference type="InterPro" id="IPR025282">
    <property type="entry name" value="DUF4214"/>
</dbReference>
<proteinExistence type="predicted"/>
<protein>
    <submittedName>
        <fullName evidence="3">DUF4214 domain-containing protein</fullName>
    </submittedName>
</protein>
<feature type="compositionally biased region" description="Gly residues" evidence="1">
    <location>
        <begin position="651"/>
        <end position="662"/>
    </location>
</feature>
<dbReference type="Proteomes" id="UP001204621">
    <property type="component" value="Unassembled WGS sequence"/>
</dbReference>
<evidence type="ECO:0000256" key="1">
    <source>
        <dbReference type="SAM" id="MobiDB-lite"/>
    </source>
</evidence>
<keyword evidence="4" id="KW-1185">Reference proteome</keyword>
<dbReference type="InterPro" id="IPR038255">
    <property type="entry name" value="PBS_linker_sf"/>
</dbReference>
<dbReference type="EMBL" id="JANUGU010000016">
    <property type="protein sequence ID" value="MCS0661212.1"/>
    <property type="molecule type" value="Genomic_DNA"/>
</dbReference>
<comment type="caution">
    <text evidence="3">The sequence shown here is derived from an EMBL/GenBank/DDBJ whole genome shotgun (WGS) entry which is preliminary data.</text>
</comment>
<dbReference type="Gene3D" id="1.10.3130.20">
    <property type="entry name" value="Phycobilisome linker domain"/>
    <property type="match status" value="1"/>
</dbReference>
<evidence type="ECO:0000313" key="4">
    <source>
        <dbReference type="Proteomes" id="UP001204621"/>
    </source>
</evidence>
<feature type="compositionally biased region" description="Polar residues" evidence="1">
    <location>
        <begin position="668"/>
        <end position="678"/>
    </location>
</feature>
<reference evidence="3 4" key="1">
    <citation type="submission" date="2022-08" db="EMBL/GenBank/DDBJ databases">
        <title>Reclassification of Massilia species as members of the genera Telluria, Duganella, Pseudoduganella, Mokoshia gen. nov. and Zemynaea gen. nov. using orthogonal and non-orthogonal genome-based approaches.</title>
        <authorList>
            <person name="Bowman J.P."/>
        </authorList>
    </citation>
    <scope>NUCLEOTIDE SEQUENCE [LARGE SCALE GENOMIC DNA]</scope>
    <source>
        <strain evidence="3 4">JCM 31606</strain>
    </source>
</reference>
<name>A0ABT2D4N6_9BURK</name>
<sequence length="872" mass="87508">MTTPTTSIYVRPGSTSYTWTFNNASVATASGSSAITAVSFFLDSSANQQMARGYFQYSSNGGSTWSSYALPTDSEGAWLPASTVWRFVDQDTNEVMDPGTFTMHWQLADGSVASSSAGVAADDQPVGLVNVSGSMLSTLHNGDAVTVLKAIDGGNPLGGTWVIDGQSQPGLFGLSTDAATGVTKLVIANAAAMPSLDTAATVSVHYYDIYQKDANGNPVGGVAGTMSFNVVKGSSTDLAAFGNDAAYGAASGASAAPVLATLSNGTFAAAWQGSDSAIWGQLHDLNGNAVGSPFAITSGSDAAVESQPALGMLAGGRFVAAYTLQQLDGSSQVAFRIVEANGSVGAQVVAGANASMAAVTGLADGSFMLAWTSGGQVHLQHESATGAPVGSEQVLGALGTAYNPSLTALSNGDYAVSWGEIGDGNVYTATGSNLSPGAVTTDGAAANVMTAAPLSHVTALAGGGYVVAWDSYSNDTRGFSMSDIFFQRFDNGGHALGAIQQANLDGGSGHFDAEVAATPDGGFVVAWQGPDADGMGVFGRRYAADGSAVDGHEFQINQMAQGNQTSPALTSFTNGGFATAWIDSGASGSTIEARVLVGSGSSGSTSSGSTGSGSTSGGGTSGGTTGTGSTGSGSTGTGSTSGGSTDTSGTGSTGTGSTGSGGTTTTTPDHLTGTTGNNVFVSGTGSHVIDGGGGLDTVTYSGAHTAYTVTTGTAGLTVTGGAGAVQDTLTNIERLQFSDETMAFDISGTAGQAYRLYQAAFGRTPDAAGLGYWIKAMDNGMSLDQASNGFVASQEFANLYGPNSSDSLFVQTLYMNVLHRSGDQAGYDFWMAAIQQHGESRAQVLSNFSESAENQAQVIGTIQHGIEFLPWN</sequence>
<accession>A0ABT2D4N6</accession>
<gene>
    <name evidence="3" type="ORF">NX778_24370</name>
</gene>
<evidence type="ECO:0000313" key="3">
    <source>
        <dbReference type="EMBL" id="MCS0661212.1"/>
    </source>
</evidence>
<feature type="domain" description="DUF4214" evidence="2">
    <location>
        <begin position="788"/>
        <end position="857"/>
    </location>
</feature>